<evidence type="ECO:0000313" key="4">
    <source>
        <dbReference type="Proteomes" id="UP000800093"/>
    </source>
</evidence>
<dbReference type="InterPro" id="IPR009799">
    <property type="entry name" value="EthD_dom"/>
</dbReference>
<accession>A0A9P4NAC1</accession>
<gene>
    <name evidence="3" type="ORF">CC78DRAFT_282083</name>
</gene>
<dbReference type="OrthoDB" id="3183782at2759"/>
<comment type="caution">
    <text evidence="3">The sequence shown here is derived from an EMBL/GenBank/DDBJ whole genome shotgun (WGS) entry which is preliminary data.</text>
</comment>
<evidence type="ECO:0000256" key="1">
    <source>
        <dbReference type="ARBA" id="ARBA00005986"/>
    </source>
</evidence>
<dbReference type="GO" id="GO:0016491">
    <property type="term" value="F:oxidoreductase activity"/>
    <property type="evidence" value="ECO:0007669"/>
    <property type="project" value="InterPro"/>
</dbReference>
<feature type="domain" description="EthD" evidence="2">
    <location>
        <begin position="18"/>
        <end position="128"/>
    </location>
</feature>
<reference evidence="4" key="1">
    <citation type="journal article" date="2020" name="Stud. Mycol.">
        <title>101 Dothideomycetes genomes: A test case for predicting lifestyles and emergence of pathogens.</title>
        <authorList>
            <person name="Haridas S."/>
            <person name="Albert R."/>
            <person name="Binder M."/>
            <person name="Bloem J."/>
            <person name="LaButti K."/>
            <person name="Salamov A."/>
            <person name="Andreopoulos B."/>
            <person name="Baker S."/>
            <person name="Barry K."/>
            <person name="Bills G."/>
            <person name="Bluhm B."/>
            <person name="Cannon C."/>
            <person name="Castanera R."/>
            <person name="Culley D."/>
            <person name="Daum C."/>
            <person name="Ezra D."/>
            <person name="Gonzalez J."/>
            <person name="Henrissat B."/>
            <person name="Kuo A."/>
            <person name="Liang C."/>
            <person name="Lipzen A."/>
            <person name="Lutzoni F."/>
            <person name="Magnuson J."/>
            <person name="Mondo S."/>
            <person name="Nolan M."/>
            <person name="Ohm R."/>
            <person name="Pangilinan J."/>
            <person name="Park H.-J."/>
            <person name="Ramirez L."/>
            <person name="Alfaro M."/>
            <person name="Sun H."/>
            <person name="Tritt A."/>
            <person name="Yoshinaga Y."/>
            <person name="Zwiers L.-H."/>
            <person name="Turgeon B."/>
            <person name="Goodwin S."/>
            <person name="Spatafora J."/>
            <person name="Crous P."/>
            <person name="Grigoriev I."/>
        </authorList>
    </citation>
    <scope>NUCLEOTIDE SEQUENCE [LARGE SCALE GENOMIC DNA]</scope>
    <source>
        <strain evidence="4">CBS 304.66</strain>
    </source>
</reference>
<dbReference type="Proteomes" id="UP000800093">
    <property type="component" value="Unassembled WGS sequence"/>
</dbReference>
<comment type="similarity">
    <text evidence="1">Belongs to the tpcK family.</text>
</comment>
<dbReference type="AlphaFoldDB" id="A0A9P4NAC1"/>
<dbReference type="Pfam" id="PF07110">
    <property type="entry name" value="EthD"/>
    <property type="match status" value="1"/>
</dbReference>
<protein>
    <recommendedName>
        <fullName evidence="2">EthD domain-containing protein</fullName>
    </recommendedName>
</protein>
<dbReference type="EMBL" id="ML986582">
    <property type="protein sequence ID" value="KAF2269538.1"/>
    <property type="molecule type" value="Genomic_DNA"/>
</dbReference>
<name>A0A9P4NAC1_9PLEO</name>
<sequence length="191" mass="21063">MSSEPQPLTLGGPLFRNPSTSHSSFSSSWHRHAQIVTPWFLHYQVVDYIQIHLPDPAPTPTPHEPSPANCPSAQDILLQAKALLRQADGVAYVRCAPIALPDGSAKPFGSGPSHPYFRDVVVPDERRFLHAESGASGVRGETPVYHVPGLGAEEWRRLAVEMGGVEFVKIREGKAVVEGVWDAEWIKWNEE</sequence>
<evidence type="ECO:0000259" key="2">
    <source>
        <dbReference type="Pfam" id="PF07110"/>
    </source>
</evidence>
<keyword evidence="4" id="KW-1185">Reference proteome</keyword>
<proteinExistence type="inferred from homology"/>
<organism evidence="3 4">
    <name type="scientific">Lojkania enalia</name>
    <dbReference type="NCBI Taxonomy" id="147567"/>
    <lineage>
        <taxon>Eukaryota</taxon>
        <taxon>Fungi</taxon>
        <taxon>Dikarya</taxon>
        <taxon>Ascomycota</taxon>
        <taxon>Pezizomycotina</taxon>
        <taxon>Dothideomycetes</taxon>
        <taxon>Pleosporomycetidae</taxon>
        <taxon>Pleosporales</taxon>
        <taxon>Pleosporales incertae sedis</taxon>
        <taxon>Lojkania</taxon>
    </lineage>
</organism>
<evidence type="ECO:0000313" key="3">
    <source>
        <dbReference type="EMBL" id="KAF2269538.1"/>
    </source>
</evidence>